<evidence type="ECO:0000256" key="1">
    <source>
        <dbReference type="ARBA" id="ARBA00004496"/>
    </source>
</evidence>
<dbReference type="STRING" id="1926881.BTJ39_03900"/>
<dbReference type="GO" id="GO:0005737">
    <property type="term" value="C:cytoplasm"/>
    <property type="evidence" value="ECO:0007669"/>
    <property type="project" value="UniProtKB-SubCell"/>
</dbReference>
<evidence type="ECO:0000256" key="6">
    <source>
        <dbReference type="ARBA" id="ARBA00023125"/>
    </source>
</evidence>
<dbReference type="PANTHER" id="PTHR45526">
    <property type="entry name" value="TRANSCRIPTIONAL REGULATORY PROTEIN DPIA"/>
    <property type="match status" value="1"/>
</dbReference>
<dbReference type="SMART" id="SM00448">
    <property type="entry name" value="REC"/>
    <property type="match status" value="1"/>
</dbReference>
<keyword evidence="8 9" id="KW-0804">Transcription</keyword>
<gene>
    <name evidence="12" type="primary">dpiA</name>
    <name evidence="12" type="ORF">BTJ39_03900</name>
</gene>
<keyword evidence="5 9" id="KW-0805">Transcription regulation</keyword>
<dbReference type="GO" id="GO:0000156">
    <property type="term" value="F:phosphorelay response regulator activity"/>
    <property type="evidence" value="ECO:0007669"/>
    <property type="project" value="TreeGrafter"/>
</dbReference>
<evidence type="ECO:0000256" key="2">
    <source>
        <dbReference type="ARBA" id="ARBA00022490"/>
    </source>
</evidence>
<evidence type="ECO:0000256" key="5">
    <source>
        <dbReference type="ARBA" id="ARBA00023015"/>
    </source>
</evidence>
<evidence type="ECO:0000313" key="12">
    <source>
        <dbReference type="EMBL" id="OON41122.1"/>
    </source>
</evidence>
<dbReference type="Gene3D" id="3.40.50.2300">
    <property type="match status" value="1"/>
</dbReference>
<keyword evidence="7 9" id="KW-0010">Activator</keyword>
<proteinExistence type="predicted"/>
<accession>A0A1S8YQM6</accession>
<dbReference type="InterPro" id="IPR011006">
    <property type="entry name" value="CheY-like_superfamily"/>
</dbReference>
<evidence type="ECO:0000256" key="3">
    <source>
        <dbReference type="ARBA" id="ARBA00022553"/>
    </source>
</evidence>
<keyword evidence="4 9" id="KW-0902">Two-component regulatory system</keyword>
<organism evidence="12 13">
    <name type="scientific">Izhakiella australiensis</name>
    <dbReference type="NCBI Taxonomy" id="1926881"/>
    <lineage>
        <taxon>Bacteria</taxon>
        <taxon>Pseudomonadati</taxon>
        <taxon>Pseudomonadota</taxon>
        <taxon>Gammaproteobacteria</taxon>
        <taxon>Enterobacterales</taxon>
        <taxon>Erwiniaceae</taxon>
        <taxon>Izhakiella</taxon>
    </lineage>
</organism>
<comment type="caution">
    <text evidence="12">The sequence shown here is derived from an EMBL/GenBank/DDBJ whole genome shotgun (WGS) entry which is preliminary data.</text>
</comment>
<evidence type="ECO:0000256" key="10">
    <source>
        <dbReference type="PROSITE-ProRule" id="PRU00169"/>
    </source>
</evidence>
<keyword evidence="13" id="KW-1185">Reference proteome</keyword>
<evidence type="ECO:0000256" key="7">
    <source>
        <dbReference type="ARBA" id="ARBA00023159"/>
    </source>
</evidence>
<dbReference type="Proteomes" id="UP000190667">
    <property type="component" value="Unassembled WGS sequence"/>
</dbReference>
<dbReference type="PIRSF" id="PIRSF006171">
    <property type="entry name" value="RR_citrat_malat"/>
    <property type="match status" value="1"/>
</dbReference>
<protein>
    <recommendedName>
        <fullName evidence="9">Transcriptional regulatory protein</fullName>
    </recommendedName>
</protein>
<evidence type="ECO:0000313" key="13">
    <source>
        <dbReference type="Proteomes" id="UP000190667"/>
    </source>
</evidence>
<keyword evidence="2 9" id="KW-0963">Cytoplasm</keyword>
<dbReference type="SUPFAM" id="SSF52172">
    <property type="entry name" value="CheY-like"/>
    <property type="match status" value="1"/>
</dbReference>
<dbReference type="RefSeq" id="WP_078001368.1">
    <property type="nucleotide sequence ID" value="NZ_MRUL01000002.1"/>
</dbReference>
<dbReference type="AlphaFoldDB" id="A0A1S8YQM6"/>
<dbReference type="InterPro" id="IPR048714">
    <property type="entry name" value="DpiA-like_HTH"/>
</dbReference>
<dbReference type="GO" id="GO:0003700">
    <property type="term" value="F:DNA-binding transcription factor activity"/>
    <property type="evidence" value="ECO:0007669"/>
    <property type="project" value="InterPro"/>
</dbReference>
<dbReference type="InterPro" id="IPR051271">
    <property type="entry name" value="2C-system_Tx_regulators"/>
</dbReference>
<keyword evidence="6 9" id="KW-0238">DNA-binding</keyword>
<evidence type="ECO:0000256" key="4">
    <source>
        <dbReference type="ARBA" id="ARBA00023012"/>
    </source>
</evidence>
<name>A0A1S8YQM6_9GAMM</name>
<dbReference type="GO" id="GO:0003677">
    <property type="term" value="F:DNA binding"/>
    <property type="evidence" value="ECO:0007669"/>
    <property type="project" value="UniProtKB-KW"/>
</dbReference>
<keyword evidence="3 10" id="KW-0597">Phosphoprotein</keyword>
<feature type="domain" description="Response regulatory" evidence="11">
    <location>
        <begin position="7"/>
        <end position="123"/>
    </location>
</feature>
<dbReference type="InterPro" id="IPR024187">
    <property type="entry name" value="Sig_transdc_resp-reg_cit/mal"/>
</dbReference>
<evidence type="ECO:0000259" key="11">
    <source>
        <dbReference type="PROSITE" id="PS50110"/>
    </source>
</evidence>
<dbReference type="OrthoDB" id="9802426at2"/>
<reference evidence="12 13" key="1">
    <citation type="submission" date="2016-12" db="EMBL/GenBank/DDBJ databases">
        <title>Izhakiella australiana sp. nov. of genus Izhakiella isolated from Australian desert.</title>
        <authorList>
            <person name="Ji M."/>
        </authorList>
    </citation>
    <scope>NUCLEOTIDE SEQUENCE [LARGE SCALE GENOMIC DNA]</scope>
    <source>
        <strain evidence="12 13">D4N98</strain>
    </source>
</reference>
<dbReference type="PANTHER" id="PTHR45526:SF1">
    <property type="entry name" value="TRANSCRIPTIONAL REGULATORY PROTEIN DCUR-RELATED"/>
    <property type="match status" value="1"/>
</dbReference>
<dbReference type="InterPro" id="IPR001789">
    <property type="entry name" value="Sig_transdc_resp-reg_receiver"/>
</dbReference>
<dbReference type="PROSITE" id="PS50110">
    <property type="entry name" value="RESPONSE_REGULATORY"/>
    <property type="match status" value="1"/>
</dbReference>
<dbReference type="EMBL" id="MRUL01000002">
    <property type="protein sequence ID" value="OON41122.1"/>
    <property type="molecule type" value="Genomic_DNA"/>
</dbReference>
<evidence type="ECO:0000256" key="9">
    <source>
        <dbReference type="PIRNR" id="PIRNR006171"/>
    </source>
</evidence>
<dbReference type="Pfam" id="PF00072">
    <property type="entry name" value="Response_reg"/>
    <property type="match status" value="1"/>
</dbReference>
<dbReference type="Pfam" id="PF20714">
    <property type="entry name" value="HTH_64"/>
    <property type="match status" value="1"/>
</dbReference>
<evidence type="ECO:0000256" key="8">
    <source>
        <dbReference type="ARBA" id="ARBA00023163"/>
    </source>
</evidence>
<comment type="subcellular location">
    <subcellularLocation>
        <location evidence="1 9">Cytoplasm</location>
    </subcellularLocation>
</comment>
<sequence length="229" mass="26418">MRSEVINVLIVEDESNLQRLYQELIRSIPWMHLAGCASSLMQAREMIAAHQPGLILLDNYLPDGQGITLLNQPELKRYNCAVIFITAATDMDTCSQAIQGGAFDYILKPISWKRLNHTLKRFMQFYGQQRLWKVVDQQCVDSLYSLQHSNFQGDKESKGIEDNTLQRVIASFQQMPEKTYTIDEIMSVSGLSKTTIRRYLEYAVDNKLLSAEKQYGKVGQPRRVYRWLS</sequence>
<feature type="modified residue" description="4-aspartylphosphate" evidence="10">
    <location>
        <position position="58"/>
    </location>
</feature>